<dbReference type="RefSeq" id="WP_187074227.1">
    <property type="nucleotide sequence ID" value="NZ_JACORT010000001.1"/>
</dbReference>
<dbReference type="InterPro" id="IPR036390">
    <property type="entry name" value="WH_DNA-bd_sf"/>
</dbReference>
<dbReference type="PROSITE" id="PS50949">
    <property type="entry name" value="HTH_GNTR"/>
    <property type="match status" value="1"/>
</dbReference>
<dbReference type="GO" id="GO:0003700">
    <property type="term" value="F:DNA-binding transcription factor activity"/>
    <property type="evidence" value="ECO:0007669"/>
    <property type="project" value="InterPro"/>
</dbReference>
<protein>
    <submittedName>
        <fullName evidence="5">GntR family transcriptional regulator</fullName>
    </submittedName>
</protein>
<dbReference type="InterPro" id="IPR028978">
    <property type="entry name" value="Chorismate_lyase_/UTRA_dom_sf"/>
</dbReference>
<evidence type="ECO:0000256" key="1">
    <source>
        <dbReference type="ARBA" id="ARBA00023015"/>
    </source>
</evidence>
<evidence type="ECO:0000259" key="4">
    <source>
        <dbReference type="PROSITE" id="PS50949"/>
    </source>
</evidence>
<evidence type="ECO:0000313" key="6">
    <source>
        <dbReference type="Proteomes" id="UP000608513"/>
    </source>
</evidence>
<name>A0A923MMP8_9BURK</name>
<organism evidence="5 6">
    <name type="scientific">Ramlibacter cellulosilyticus</name>
    <dbReference type="NCBI Taxonomy" id="2764187"/>
    <lineage>
        <taxon>Bacteria</taxon>
        <taxon>Pseudomonadati</taxon>
        <taxon>Pseudomonadota</taxon>
        <taxon>Betaproteobacteria</taxon>
        <taxon>Burkholderiales</taxon>
        <taxon>Comamonadaceae</taxon>
        <taxon>Ramlibacter</taxon>
    </lineage>
</organism>
<dbReference type="Pfam" id="PF00392">
    <property type="entry name" value="GntR"/>
    <property type="match status" value="1"/>
</dbReference>
<keyword evidence="6" id="KW-1185">Reference proteome</keyword>
<dbReference type="PANTHER" id="PTHR44846">
    <property type="entry name" value="MANNOSYL-D-GLYCERATE TRANSPORT/METABOLISM SYSTEM REPRESSOR MNGR-RELATED"/>
    <property type="match status" value="1"/>
</dbReference>
<keyword evidence="1" id="KW-0805">Transcription regulation</keyword>
<dbReference type="Gene3D" id="3.40.1410.10">
    <property type="entry name" value="Chorismate lyase-like"/>
    <property type="match status" value="1"/>
</dbReference>
<gene>
    <name evidence="5" type="ORF">H8N03_00860</name>
</gene>
<evidence type="ECO:0000256" key="3">
    <source>
        <dbReference type="ARBA" id="ARBA00023163"/>
    </source>
</evidence>
<keyword evidence="3" id="KW-0804">Transcription</keyword>
<dbReference type="Proteomes" id="UP000608513">
    <property type="component" value="Unassembled WGS sequence"/>
</dbReference>
<dbReference type="InterPro" id="IPR000524">
    <property type="entry name" value="Tscrpt_reg_HTH_GntR"/>
</dbReference>
<feature type="domain" description="HTH gntR-type" evidence="4">
    <location>
        <begin position="26"/>
        <end position="94"/>
    </location>
</feature>
<sequence length="264" mass="29536">MTPRKTAAAAPATGPRSVRSLAAHAAPRYMRVADALIAEIEQGTYPVGEMLPPELEIAEQYGVSRYTAREAIRKLTELGLITRRAGIGTTVTSATAQSNYSARISDIDELIHYAKETRLKILGEEWVKVEGPLAEVLKPAKGQTWLKVTALRYPQGSRKPFSHTTMVVQPAYARIRERIRESGAAVYRLIEEMYGERISEVKQEITCLALDKEQATLLGEKAGNPALLVYRYYLGKDSNLLSVSINIYPPDRFKLVTSWRLDWK</sequence>
<dbReference type="Gene3D" id="1.10.10.10">
    <property type="entry name" value="Winged helix-like DNA-binding domain superfamily/Winged helix DNA-binding domain"/>
    <property type="match status" value="1"/>
</dbReference>
<evidence type="ECO:0000313" key="5">
    <source>
        <dbReference type="EMBL" id="MBC5781471.1"/>
    </source>
</evidence>
<dbReference type="SUPFAM" id="SSF64288">
    <property type="entry name" value="Chorismate lyase-like"/>
    <property type="match status" value="1"/>
</dbReference>
<dbReference type="InterPro" id="IPR050679">
    <property type="entry name" value="Bact_HTH_transcr_reg"/>
</dbReference>
<dbReference type="GO" id="GO:0003677">
    <property type="term" value="F:DNA binding"/>
    <property type="evidence" value="ECO:0007669"/>
    <property type="project" value="UniProtKB-KW"/>
</dbReference>
<dbReference type="InterPro" id="IPR036388">
    <property type="entry name" value="WH-like_DNA-bd_sf"/>
</dbReference>
<dbReference type="AlphaFoldDB" id="A0A923MMP8"/>
<comment type="caution">
    <text evidence="5">The sequence shown here is derived from an EMBL/GenBank/DDBJ whole genome shotgun (WGS) entry which is preliminary data.</text>
</comment>
<dbReference type="GO" id="GO:0045892">
    <property type="term" value="P:negative regulation of DNA-templated transcription"/>
    <property type="evidence" value="ECO:0007669"/>
    <property type="project" value="TreeGrafter"/>
</dbReference>
<accession>A0A923MMP8</accession>
<keyword evidence="2" id="KW-0238">DNA-binding</keyword>
<proteinExistence type="predicted"/>
<dbReference type="InterPro" id="IPR011663">
    <property type="entry name" value="UTRA"/>
</dbReference>
<evidence type="ECO:0000256" key="2">
    <source>
        <dbReference type="ARBA" id="ARBA00023125"/>
    </source>
</evidence>
<dbReference type="SUPFAM" id="SSF46785">
    <property type="entry name" value="Winged helix' DNA-binding domain"/>
    <property type="match status" value="1"/>
</dbReference>
<dbReference type="SMART" id="SM00866">
    <property type="entry name" value="UTRA"/>
    <property type="match status" value="1"/>
</dbReference>
<dbReference type="EMBL" id="JACORT010000001">
    <property type="protein sequence ID" value="MBC5781471.1"/>
    <property type="molecule type" value="Genomic_DNA"/>
</dbReference>
<dbReference type="SMART" id="SM00345">
    <property type="entry name" value="HTH_GNTR"/>
    <property type="match status" value="1"/>
</dbReference>
<dbReference type="PRINTS" id="PR00035">
    <property type="entry name" value="HTHGNTR"/>
</dbReference>
<dbReference type="Pfam" id="PF07702">
    <property type="entry name" value="UTRA"/>
    <property type="match status" value="1"/>
</dbReference>
<dbReference type="PANTHER" id="PTHR44846:SF17">
    <property type="entry name" value="GNTR-FAMILY TRANSCRIPTIONAL REGULATOR"/>
    <property type="match status" value="1"/>
</dbReference>
<reference evidence="5" key="1">
    <citation type="submission" date="2020-08" db="EMBL/GenBank/DDBJ databases">
        <title>Ramlibacter sp. USB13 16S ribosomal RNA gene genome sequencing and assembly.</title>
        <authorList>
            <person name="Kang M."/>
        </authorList>
    </citation>
    <scope>NUCLEOTIDE SEQUENCE</scope>
    <source>
        <strain evidence="5">USB13</strain>
    </source>
</reference>
<dbReference type="CDD" id="cd07377">
    <property type="entry name" value="WHTH_GntR"/>
    <property type="match status" value="1"/>
</dbReference>